<evidence type="ECO:0000313" key="2">
    <source>
        <dbReference type="Proteomes" id="UP000009011"/>
    </source>
</evidence>
<evidence type="ECO:0008006" key="3">
    <source>
        <dbReference type="Google" id="ProtNLM"/>
    </source>
</evidence>
<dbReference type="Proteomes" id="UP000009011">
    <property type="component" value="Chromosome"/>
</dbReference>
<gene>
    <name evidence="1" type="ordered locus">MROS_2072</name>
</gene>
<dbReference type="NCBIfam" id="NF033709">
    <property type="entry name" value="PorV_fam"/>
    <property type="match status" value="1"/>
</dbReference>
<dbReference type="KEGG" id="mro:MROS_2072"/>
<organism evidence="1 2">
    <name type="scientific">Melioribacter roseus (strain DSM 23840 / JCM 17771 / VKM B-2668 / P3M-2)</name>
    <dbReference type="NCBI Taxonomy" id="1191523"/>
    <lineage>
        <taxon>Bacteria</taxon>
        <taxon>Pseudomonadati</taxon>
        <taxon>Ignavibacteriota</taxon>
        <taxon>Ignavibacteria</taxon>
        <taxon>Ignavibacteriales</taxon>
        <taxon>Melioribacteraceae</taxon>
        <taxon>Melioribacter</taxon>
    </lineage>
</organism>
<protein>
    <recommendedName>
        <fullName evidence="3">PorV/PorQ family protein</fullName>
    </recommendedName>
</protein>
<reference evidence="1 2" key="1">
    <citation type="journal article" date="2013" name="PLoS ONE">
        <title>Genomic analysis of Melioribacter roseus, facultatively anaerobic organotrophic bacterium representing a novel deep lineage within Bacteriodetes/Chlorobi group.</title>
        <authorList>
            <person name="Kadnikov V.V."/>
            <person name="Mardanov A.V."/>
            <person name="Podosokorskaya O.A."/>
            <person name="Gavrilov S.N."/>
            <person name="Kublanov I.V."/>
            <person name="Beletsky A.V."/>
            <person name="Bonch-Osmolovskaya E.A."/>
            <person name="Ravin N.V."/>
        </authorList>
    </citation>
    <scope>NUCLEOTIDE SEQUENCE [LARGE SCALE GENOMIC DNA]</scope>
    <source>
        <strain evidence="2">JCM 17771 / P3M-2</strain>
    </source>
</reference>
<dbReference type="OrthoDB" id="9809953at2"/>
<evidence type="ECO:0000313" key="1">
    <source>
        <dbReference type="EMBL" id="AFN75302.1"/>
    </source>
</evidence>
<dbReference type="RefSeq" id="WP_014856734.1">
    <property type="nucleotide sequence ID" value="NC_018178.1"/>
</dbReference>
<dbReference type="PATRIC" id="fig|1191523.3.peg.2192"/>
<dbReference type="HOGENOM" id="CLU_067062_0_0_10"/>
<dbReference type="AlphaFoldDB" id="I6YXK1"/>
<keyword evidence="2" id="KW-1185">Reference proteome</keyword>
<dbReference type="EMBL" id="CP003557">
    <property type="protein sequence ID" value="AFN75302.1"/>
    <property type="molecule type" value="Genomic_DNA"/>
</dbReference>
<dbReference type="STRING" id="1191523.MROS_2072"/>
<accession>I6YXK1</accession>
<sequence length="296" mass="32741">MKKIILILFVAWGIIEGQSSQSTGLSILKNGTGSRIISMGELGVAQTDIYDFVYNPSLLSLDNSTAFSFTHNTRFNDIGTRNFLARLELWGIPLGLTLASTTIDNIEIRTKPGEPEATFNANYFYGGISFSGKLYDSFFAGATVKFIYENLYTDDASGIAYDMGLSYSGLTENLLLGLSVRNLGKMNNLRYQASDLPSEIRTGVSYKFILNKVNLLITAGAQKYFNGDNLHLHGGFEIDYSGALFLRAGYMSGYYSKKITAGFGVNWNNIGLDYAFQPYEYSLGDSHTFSISYSIR</sequence>
<dbReference type="eggNOG" id="COG2067">
    <property type="taxonomic scope" value="Bacteria"/>
</dbReference>
<proteinExistence type="predicted"/>
<name>I6YXK1_MELRP</name>